<dbReference type="EMBL" id="SRPS01000104">
    <property type="protein sequence ID" value="KAG5968568.1"/>
    <property type="molecule type" value="Genomic_DNA"/>
</dbReference>
<protein>
    <recommendedName>
        <fullName evidence="5">Beta-xylosidase</fullName>
    </recommendedName>
</protein>
<dbReference type="EMBL" id="SRPR01000295">
    <property type="protein sequence ID" value="KAG5954897.1"/>
    <property type="molecule type" value="Genomic_DNA"/>
</dbReference>
<comment type="caution">
    <text evidence="2">The sequence shown here is derived from an EMBL/GenBank/DDBJ whole genome shotgun (WGS) entry which is preliminary data.</text>
</comment>
<evidence type="ECO:0008006" key="5">
    <source>
        <dbReference type="Google" id="ProtNLM"/>
    </source>
</evidence>
<reference evidence="2 3" key="1">
    <citation type="journal article" date="2020" name="bioRxiv">
        <title>Whole genome comparisons of ergot fungi reveals the divergence and evolution of species within the genus Claviceps are the result of varying mechanisms driving genome evolution and host range expansion.</title>
        <authorList>
            <person name="Wyka S.A."/>
            <person name="Mondo S.J."/>
            <person name="Liu M."/>
            <person name="Dettman J."/>
            <person name="Nalam V."/>
            <person name="Broders K.D."/>
        </authorList>
    </citation>
    <scope>NUCLEOTIDE SEQUENCE</scope>
    <source>
        <strain evidence="2">CCC 1102</strain>
        <strain evidence="1 3">LM583</strain>
    </source>
</reference>
<sequence length="155" mass="18097">MMRRKLSSSQQTTTPRETFIQRRLKHNPGLAYKLHQMALPLSPLVQLTSGAVHPDFPRTVLQFWLLTDSQLESLAHFYHQTTPSPWSSQYPCPVVWLSDVSLEEKRRRMGKFIGLRGCDTPSWLKSEDEIAAEARLASMVAYQEDVWRRRKMNPW</sequence>
<dbReference type="AlphaFoldDB" id="A0A9P7MT38"/>
<keyword evidence="3" id="KW-1185">Reference proteome</keyword>
<name>A0A9P7MT38_9HYPO</name>
<evidence type="ECO:0000313" key="4">
    <source>
        <dbReference type="Proteomes" id="UP000784919"/>
    </source>
</evidence>
<dbReference type="OrthoDB" id="4156665at2759"/>
<accession>A0A9P7MT38</accession>
<evidence type="ECO:0000313" key="1">
    <source>
        <dbReference type="EMBL" id="KAG5954897.1"/>
    </source>
</evidence>
<evidence type="ECO:0000313" key="3">
    <source>
        <dbReference type="Proteomes" id="UP000742024"/>
    </source>
</evidence>
<organism evidence="2 4">
    <name type="scientific">Claviceps arundinis</name>
    <dbReference type="NCBI Taxonomy" id="1623583"/>
    <lineage>
        <taxon>Eukaryota</taxon>
        <taxon>Fungi</taxon>
        <taxon>Dikarya</taxon>
        <taxon>Ascomycota</taxon>
        <taxon>Pezizomycotina</taxon>
        <taxon>Sordariomycetes</taxon>
        <taxon>Hypocreomycetidae</taxon>
        <taxon>Hypocreales</taxon>
        <taxon>Clavicipitaceae</taxon>
        <taxon>Claviceps</taxon>
    </lineage>
</organism>
<evidence type="ECO:0000313" key="2">
    <source>
        <dbReference type="EMBL" id="KAG5968568.1"/>
    </source>
</evidence>
<dbReference type="Proteomes" id="UP000742024">
    <property type="component" value="Unassembled WGS sequence"/>
</dbReference>
<gene>
    <name evidence="2" type="ORF">E4U56_000317</name>
    <name evidence="1" type="ORF">E4U57_003916</name>
</gene>
<proteinExistence type="predicted"/>
<dbReference type="Proteomes" id="UP000784919">
    <property type="component" value="Unassembled WGS sequence"/>
</dbReference>